<feature type="transmembrane region" description="Helical" evidence="1">
    <location>
        <begin position="246"/>
        <end position="264"/>
    </location>
</feature>
<feature type="transmembrane region" description="Helical" evidence="1">
    <location>
        <begin position="129"/>
        <end position="150"/>
    </location>
</feature>
<feature type="domain" description="DUF6533" evidence="2">
    <location>
        <begin position="32"/>
        <end position="75"/>
    </location>
</feature>
<keyword evidence="1" id="KW-1133">Transmembrane helix</keyword>
<feature type="transmembrane region" description="Helical" evidence="1">
    <location>
        <begin position="59"/>
        <end position="82"/>
    </location>
</feature>
<feature type="transmembrane region" description="Helical" evidence="1">
    <location>
        <begin position="162"/>
        <end position="179"/>
    </location>
</feature>
<dbReference type="Pfam" id="PF20151">
    <property type="entry name" value="DUF6533"/>
    <property type="match status" value="1"/>
</dbReference>
<dbReference type="InterPro" id="IPR045340">
    <property type="entry name" value="DUF6533"/>
</dbReference>
<accession>A0AAD5YJX9</accession>
<feature type="transmembrane region" description="Helical" evidence="1">
    <location>
        <begin position="102"/>
        <end position="122"/>
    </location>
</feature>
<keyword evidence="4" id="KW-1185">Reference proteome</keyword>
<sequence length="321" mass="35777">MPHSILTSRSDQSAGANPSSFGFRGNLNLILATSSLALLVYDHLLTFPTEVQLIWRRKFSVVTILFLLVRYFTLVSKVVYVACMMGEWSTEEYARLEIVNDALAILGGIGVYGFNILRIYALWDKNRRLALLIAIVGYGIPLTGVVRIFSMTFRYIHIKDCILPSSLAAEFLVIILTLIKTLRSHKPVPGIPLQRRLSQLFLRNGLVYFMVLATADTLVFIGWLVVGLTLPTLKAASDLWLLDVFNIAYFLDAASAILITRFILSLRSFDLPSGNVPGECPSYTDQSAWSSRAAFFNRIKSIDVVGSMGSPLDHGEEMEDD</sequence>
<comment type="caution">
    <text evidence="3">The sequence shown here is derived from an EMBL/GenBank/DDBJ whole genome shotgun (WGS) entry which is preliminary data.</text>
</comment>
<evidence type="ECO:0000256" key="1">
    <source>
        <dbReference type="SAM" id="Phobius"/>
    </source>
</evidence>
<dbReference type="EMBL" id="JANAWD010000138">
    <property type="protein sequence ID" value="KAJ3485911.1"/>
    <property type="molecule type" value="Genomic_DNA"/>
</dbReference>
<evidence type="ECO:0000259" key="2">
    <source>
        <dbReference type="Pfam" id="PF20151"/>
    </source>
</evidence>
<organism evidence="3 4">
    <name type="scientific">Meripilus lineatus</name>
    <dbReference type="NCBI Taxonomy" id="2056292"/>
    <lineage>
        <taxon>Eukaryota</taxon>
        <taxon>Fungi</taxon>
        <taxon>Dikarya</taxon>
        <taxon>Basidiomycota</taxon>
        <taxon>Agaricomycotina</taxon>
        <taxon>Agaricomycetes</taxon>
        <taxon>Polyporales</taxon>
        <taxon>Meripilaceae</taxon>
        <taxon>Meripilus</taxon>
    </lineage>
</organism>
<protein>
    <recommendedName>
        <fullName evidence="2">DUF6533 domain-containing protein</fullName>
    </recommendedName>
</protein>
<dbReference type="AlphaFoldDB" id="A0AAD5YJX9"/>
<proteinExistence type="predicted"/>
<feature type="transmembrane region" description="Helical" evidence="1">
    <location>
        <begin position="200"/>
        <end position="226"/>
    </location>
</feature>
<keyword evidence="1" id="KW-0472">Membrane</keyword>
<evidence type="ECO:0000313" key="3">
    <source>
        <dbReference type="EMBL" id="KAJ3485911.1"/>
    </source>
</evidence>
<name>A0AAD5YJX9_9APHY</name>
<keyword evidence="1" id="KW-0812">Transmembrane</keyword>
<reference evidence="3" key="1">
    <citation type="submission" date="2022-07" db="EMBL/GenBank/DDBJ databases">
        <title>Genome Sequence of Physisporinus lineatus.</title>
        <authorList>
            <person name="Buettner E."/>
        </authorList>
    </citation>
    <scope>NUCLEOTIDE SEQUENCE</scope>
    <source>
        <strain evidence="3">VT162</strain>
    </source>
</reference>
<dbReference type="Proteomes" id="UP001212997">
    <property type="component" value="Unassembled WGS sequence"/>
</dbReference>
<evidence type="ECO:0000313" key="4">
    <source>
        <dbReference type="Proteomes" id="UP001212997"/>
    </source>
</evidence>
<gene>
    <name evidence="3" type="ORF">NLI96_g4614</name>
</gene>